<reference evidence="2" key="1">
    <citation type="submission" date="2016-10" db="EMBL/GenBank/DDBJ databases">
        <authorList>
            <person name="de Groot N.N."/>
        </authorList>
    </citation>
    <scope>NUCLEOTIDE SEQUENCE [LARGE SCALE GENOMIC DNA]</scope>
    <source>
        <strain evidence="2">BP1-145</strain>
    </source>
</reference>
<name>A0A1H0EHB7_9BACT</name>
<protein>
    <submittedName>
        <fullName evidence="1">Uncharacterized protein</fullName>
    </submittedName>
</protein>
<organism evidence="1 2">
    <name type="scientific">Prevotella communis</name>
    <dbReference type="NCBI Taxonomy" id="2913614"/>
    <lineage>
        <taxon>Bacteria</taxon>
        <taxon>Pseudomonadati</taxon>
        <taxon>Bacteroidota</taxon>
        <taxon>Bacteroidia</taxon>
        <taxon>Bacteroidales</taxon>
        <taxon>Prevotellaceae</taxon>
        <taxon>Prevotella</taxon>
    </lineage>
</organism>
<gene>
    <name evidence="1" type="ORF">SAMN04487900_103162</name>
</gene>
<dbReference type="RefSeq" id="WP_255380568.1">
    <property type="nucleotide sequence ID" value="NZ_FNIW01000003.1"/>
</dbReference>
<accession>A0A1H0EHB7</accession>
<evidence type="ECO:0000313" key="2">
    <source>
        <dbReference type="Proteomes" id="UP000199134"/>
    </source>
</evidence>
<dbReference type="AlphaFoldDB" id="A0A1H0EHB7"/>
<evidence type="ECO:0000313" key="1">
    <source>
        <dbReference type="EMBL" id="SDN81720.1"/>
    </source>
</evidence>
<dbReference type="EMBL" id="FNIW01000003">
    <property type="protein sequence ID" value="SDN81720.1"/>
    <property type="molecule type" value="Genomic_DNA"/>
</dbReference>
<proteinExistence type="predicted"/>
<comment type="caution">
    <text evidence="1">The sequence shown here is derived from an EMBL/GenBank/DDBJ whole genome shotgun (WGS) entry which is preliminary data.</text>
</comment>
<dbReference type="Proteomes" id="UP000199134">
    <property type="component" value="Unassembled WGS sequence"/>
</dbReference>
<sequence length="454" mass="51810">MNQPQNFNYSFNSVENIPDLKASAAFTASSSEVFREQSDILPVPLDEGYQYMPWGADNQMPYKILELIESDETLSTCQIFNAEVCYGSGLVYDTSEAKADVRKDVDHYLMDNDLPSYFLGVCQDFKHFGFCVSIIILSADASRIVRILRKEACYCRFAPAEKDGRIPYLLYANWRKTISSKEQVEKIEMLDTHSPWTDLNSRLGKSPTSPMKPNKPMTKCRKFAIVSRVPTPDSTYYPIPYYGSLFKGNWYNIKKLIGMAKEAKLKNSAPIKYHIEIANRFWDGIFKAEGITDRKKQMDRVVEEKEKIINFLTGMENSGKVLFSTFYVNPNGEEQHDVVINKVETDKEGGDWSTDIIEAVNMMCFTMRVHSNLVGSVPGKSQTNNSGSDKRELYTIAQALQKPYHDLLFTVHNIIIRYNGWDGVHPDCPFIMLSTLDEKRDAKLVTPNKTIDPE</sequence>